<organism evidence="2 3">
    <name type="scientific">Mucilaginibacter aquariorum</name>
    <dbReference type="NCBI Taxonomy" id="2967225"/>
    <lineage>
        <taxon>Bacteria</taxon>
        <taxon>Pseudomonadati</taxon>
        <taxon>Bacteroidota</taxon>
        <taxon>Sphingobacteriia</taxon>
        <taxon>Sphingobacteriales</taxon>
        <taxon>Sphingobacteriaceae</taxon>
        <taxon>Mucilaginibacter</taxon>
    </lineage>
</organism>
<proteinExistence type="predicted"/>
<gene>
    <name evidence="2" type="ORF">NPE20_06270</name>
</gene>
<comment type="caution">
    <text evidence="2">The sequence shown here is derived from an EMBL/GenBank/DDBJ whole genome shotgun (WGS) entry which is preliminary data.</text>
</comment>
<dbReference type="Proteomes" id="UP001204376">
    <property type="component" value="Unassembled WGS sequence"/>
</dbReference>
<keyword evidence="1" id="KW-0732">Signal</keyword>
<keyword evidence="3" id="KW-1185">Reference proteome</keyword>
<feature type="chain" id="PRO_5045916467" evidence="1">
    <location>
        <begin position="25"/>
        <end position="97"/>
    </location>
</feature>
<dbReference type="PROSITE" id="PS51257">
    <property type="entry name" value="PROKAR_LIPOPROTEIN"/>
    <property type="match status" value="1"/>
</dbReference>
<dbReference type="RefSeq" id="WP_256537755.1">
    <property type="nucleotide sequence ID" value="NZ_JANHOH010000001.1"/>
</dbReference>
<sequence length="97" mass="11187">MKKLSLILLLLTVIISSCSMQNYALGTSETEFKKRNKWLTAQLVETSAERTVYKIINGQENGHNTYLYYYFVDSKLVRIDEGEKTPTVVVEHVRAQQ</sequence>
<name>A0ABT1SYW8_9SPHI</name>
<reference evidence="2 3" key="1">
    <citation type="submission" date="2022-07" db="EMBL/GenBank/DDBJ databases">
        <title>Mucilaginibacter sp. JC4.</title>
        <authorList>
            <person name="Le V."/>
            <person name="Ko S.-R."/>
            <person name="Ahn C.-Y."/>
            <person name="Oh H.-M."/>
        </authorList>
    </citation>
    <scope>NUCLEOTIDE SEQUENCE [LARGE SCALE GENOMIC DNA]</scope>
    <source>
        <strain evidence="2 3">JC4</strain>
    </source>
</reference>
<evidence type="ECO:0000313" key="2">
    <source>
        <dbReference type="EMBL" id="MCQ6957551.1"/>
    </source>
</evidence>
<dbReference type="EMBL" id="JANHOH010000001">
    <property type="protein sequence ID" value="MCQ6957551.1"/>
    <property type="molecule type" value="Genomic_DNA"/>
</dbReference>
<evidence type="ECO:0000313" key="3">
    <source>
        <dbReference type="Proteomes" id="UP001204376"/>
    </source>
</evidence>
<protein>
    <submittedName>
        <fullName evidence="2">Uncharacterized protein</fullName>
    </submittedName>
</protein>
<accession>A0ABT1SYW8</accession>
<feature type="signal peptide" evidence="1">
    <location>
        <begin position="1"/>
        <end position="24"/>
    </location>
</feature>
<evidence type="ECO:0000256" key="1">
    <source>
        <dbReference type="SAM" id="SignalP"/>
    </source>
</evidence>